<feature type="region of interest" description="Disordered" evidence="1">
    <location>
        <begin position="689"/>
        <end position="708"/>
    </location>
</feature>
<feature type="non-terminal residue" evidence="2">
    <location>
        <position position="1018"/>
    </location>
</feature>
<name>A0A4S8KXT0_DENBC</name>
<feature type="region of interest" description="Disordered" evidence="1">
    <location>
        <begin position="58"/>
        <end position="341"/>
    </location>
</feature>
<keyword evidence="3" id="KW-1185">Reference proteome</keyword>
<feature type="compositionally biased region" description="Basic residues" evidence="1">
    <location>
        <begin position="294"/>
        <end position="304"/>
    </location>
</feature>
<evidence type="ECO:0000256" key="1">
    <source>
        <dbReference type="SAM" id="MobiDB-lite"/>
    </source>
</evidence>
<reference evidence="2 3" key="1">
    <citation type="journal article" date="2019" name="Nat. Ecol. Evol.">
        <title>Megaphylogeny resolves global patterns of mushroom evolution.</title>
        <authorList>
            <person name="Varga T."/>
            <person name="Krizsan K."/>
            <person name="Foldi C."/>
            <person name="Dima B."/>
            <person name="Sanchez-Garcia M."/>
            <person name="Sanchez-Ramirez S."/>
            <person name="Szollosi G.J."/>
            <person name="Szarkandi J.G."/>
            <person name="Papp V."/>
            <person name="Albert L."/>
            <person name="Andreopoulos W."/>
            <person name="Angelini C."/>
            <person name="Antonin V."/>
            <person name="Barry K.W."/>
            <person name="Bougher N.L."/>
            <person name="Buchanan P."/>
            <person name="Buyck B."/>
            <person name="Bense V."/>
            <person name="Catcheside P."/>
            <person name="Chovatia M."/>
            <person name="Cooper J."/>
            <person name="Damon W."/>
            <person name="Desjardin D."/>
            <person name="Finy P."/>
            <person name="Geml J."/>
            <person name="Haridas S."/>
            <person name="Hughes K."/>
            <person name="Justo A."/>
            <person name="Karasinski D."/>
            <person name="Kautmanova I."/>
            <person name="Kiss B."/>
            <person name="Kocsube S."/>
            <person name="Kotiranta H."/>
            <person name="LaButti K.M."/>
            <person name="Lechner B.E."/>
            <person name="Liimatainen K."/>
            <person name="Lipzen A."/>
            <person name="Lukacs Z."/>
            <person name="Mihaltcheva S."/>
            <person name="Morgado L.N."/>
            <person name="Niskanen T."/>
            <person name="Noordeloos M.E."/>
            <person name="Ohm R.A."/>
            <person name="Ortiz-Santana B."/>
            <person name="Ovrebo C."/>
            <person name="Racz N."/>
            <person name="Riley R."/>
            <person name="Savchenko A."/>
            <person name="Shiryaev A."/>
            <person name="Soop K."/>
            <person name="Spirin V."/>
            <person name="Szebenyi C."/>
            <person name="Tomsovsky M."/>
            <person name="Tulloss R.E."/>
            <person name="Uehling J."/>
            <person name="Grigoriev I.V."/>
            <person name="Vagvolgyi C."/>
            <person name="Papp T."/>
            <person name="Martin F.M."/>
            <person name="Miettinen O."/>
            <person name="Hibbett D.S."/>
            <person name="Nagy L.G."/>
        </authorList>
    </citation>
    <scope>NUCLEOTIDE SEQUENCE [LARGE SCALE GENOMIC DNA]</scope>
    <source>
        <strain evidence="2 3">CBS 962.96</strain>
    </source>
</reference>
<feature type="compositionally biased region" description="Basic and acidic residues" evidence="1">
    <location>
        <begin position="778"/>
        <end position="788"/>
    </location>
</feature>
<feature type="region of interest" description="Disordered" evidence="1">
    <location>
        <begin position="777"/>
        <end position="800"/>
    </location>
</feature>
<feature type="compositionally biased region" description="Pro residues" evidence="1">
    <location>
        <begin position="78"/>
        <end position="91"/>
    </location>
</feature>
<evidence type="ECO:0000313" key="2">
    <source>
        <dbReference type="EMBL" id="THU80819.1"/>
    </source>
</evidence>
<feature type="compositionally biased region" description="Basic and acidic residues" evidence="1">
    <location>
        <begin position="726"/>
        <end position="742"/>
    </location>
</feature>
<proteinExistence type="predicted"/>
<feature type="compositionally biased region" description="Low complexity" evidence="1">
    <location>
        <begin position="254"/>
        <end position="291"/>
    </location>
</feature>
<feature type="compositionally biased region" description="Low complexity" evidence="1">
    <location>
        <begin position="182"/>
        <end position="200"/>
    </location>
</feature>
<evidence type="ECO:0000313" key="3">
    <source>
        <dbReference type="Proteomes" id="UP000297245"/>
    </source>
</evidence>
<sequence length="1018" mass="109310">MTALNIAILNLTRPPKTRLPSWAMHRDGLDELKEQVLEVAGPKAFRWDLPMSRDPFTMPSKPKTLDFPLFIDDEPAPQVVPQPKAPTPGPSQAPVAPSKTNSTPTDDSRLKSVDRQIADRASQRPKARPNYKGTTARPSNLPGEPFVEISRPSVVISVPVTPKPDVPEVSTPKPAENKSGEDAAAPDDPLALRRTPRAAAQKSKEALDIQVKNSRKRPREPSSEVDGEYKNSNVDSSDEESLAVATKKQRQSKDSSAPSKASSSKDAGPSKKTSTTKTTASGSSKKATAAKDTGKKKPAAKKAKTPAPSKVDKGKRKAVSENPDSQEEVAVEPSKAKPNFDLPGKVVDSTFLRGRMALVTGDLKKLETPPSFPGLETLPYLTPAEYIANDTQNTRLFPSRPGRAPSTTEKDYPDVFIASHRLGAGYSLKDLVETTRNIGAVRQIIADHKVVTCAACAAGTHTRTCVPMGVGLPCVACRGSGIPCSLNSELDCLEVSSRTGYEVFAQCSPVIANQLWRINATTSSFVTASGLADSIKFNLGSEVAVLRNLLSNPARVFHQLKAVDENLKITPELVSEIGQLAGWTVSYSTTDIEDFLAQPAPADDASFHPVADAANEITTIPPLSVSNFFLPIGNKPTPLDISQWAPFMDAQNPMRPAVNSALEAGEQYPMIVLPPEEVSVSDVAVPTAVHPGSVDSPDGFPHASTSHADTVMDSPAAASTLMDAENSSRKEEEDEASSRDEDATKAFDDQFMHIGTPESFLHSSSVIRSSPPIAVLSQEKDEDNHANNDDDEDEQDVEEDLTNQLDSSPIYLSHLLDNLVLIFMGGKYDTPSVDSCQRNKKLTPLPHDAFVAASGLADAIKFNLGSEVAVLRNHLSNPARVFHQLKAADKNFKLTPELISDIGQLAGWTVSYSKNDIENFLAQPAPADDASFHPVAAPPCELPTVPPLSTSNFFFPVGNKPTPIDISQWAPFMDAQNPMRPAVNSALEAGEQYPTIVLPPEEVSVSDVAVPTAVHPGS</sequence>
<dbReference type="Proteomes" id="UP000297245">
    <property type="component" value="Unassembled WGS sequence"/>
</dbReference>
<accession>A0A4S8KXT0</accession>
<gene>
    <name evidence="2" type="ORF">K435DRAFT_873985</name>
</gene>
<organism evidence="2 3">
    <name type="scientific">Dendrothele bispora (strain CBS 962.96)</name>
    <dbReference type="NCBI Taxonomy" id="1314807"/>
    <lineage>
        <taxon>Eukaryota</taxon>
        <taxon>Fungi</taxon>
        <taxon>Dikarya</taxon>
        <taxon>Basidiomycota</taxon>
        <taxon>Agaricomycotina</taxon>
        <taxon>Agaricomycetes</taxon>
        <taxon>Agaricomycetidae</taxon>
        <taxon>Agaricales</taxon>
        <taxon>Agaricales incertae sedis</taxon>
        <taxon>Dendrothele</taxon>
    </lineage>
</organism>
<feature type="region of interest" description="Disordered" evidence="1">
    <location>
        <begin position="721"/>
        <end position="742"/>
    </location>
</feature>
<dbReference type="AlphaFoldDB" id="A0A4S8KXT0"/>
<feature type="compositionally biased region" description="Low complexity" evidence="1">
    <location>
        <begin position="150"/>
        <end position="160"/>
    </location>
</feature>
<feature type="compositionally biased region" description="Basic and acidic residues" evidence="1">
    <location>
        <begin position="106"/>
        <end position="122"/>
    </location>
</feature>
<feature type="compositionally biased region" description="Acidic residues" evidence="1">
    <location>
        <begin position="789"/>
        <end position="800"/>
    </location>
</feature>
<protein>
    <submittedName>
        <fullName evidence="2">Uncharacterized protein</fullName>
    </submittedName>
</protein>
<dbReference type="EMBL" id="ML179867">
    <property type="protein sequence ID" value="THU80819.1"/>
    <property type="molecule type" value="Genomic_DNA"/>
</dbReference>